<dbReference type="GO" id="GO:0008236">
    <property type="term" value="F:serine-type peptidase activity"/>
    <property type="evidence" value="ECO:0007669"/>
    <property type="project" value="InterPro"/>
</dbReference>
<name>A0A3N5Z8L1_9ALTE</name>
<sequence length="269" mass="29987">MPAINESLATYLTSARASETVSSEQIAEHLTETLRQHDKHFTLGYQPPSANENKPRKLLWFARLERQNYGFTSLEILDKNVGVLDFWGFAAVNALSKQKVSSVMTFLSDVDALIIDLRNNGGGSGEMVHLISSYFVDGKVHLNSLYTRHTDVTQEFWTTPEINNNHLENIPLYILISGETFSAAEEFTYNFQQMKRATIVGEASKGGANPWRWYPLAEDFRIGIPITKAINPVTQSNWEGVGVQSDVDATGKNALDVAYALALDAIQNQ</sequence>
<gene>
    <name evidence="2" type="ORF">DRW07_06675</name>
</gene>
<keyword evidence="3" id="KW-1185">Reference proteome</keyword>
<accession>A0A3N5Z8L1</accession>
<dbReference type="Gene3D" id="3.30.750.44">
    <property type="match status" value="1"/>
</dbReference>
<dbReference type="SUPFAM" id="SSF52096">
    <property type="entry name" value="ClpP/crotonase"/>
    <property type="match status" value="1"/>
</dbReference>
<protein>
    <recommendedName>
        <fullName evidence="1">Tail specific protease domain-containing protein</fullName>
    </recommendedName>
</protein>
<organism evidence="2 3">
    <name type="scientific">Alteromonas sediminis</name>
    <dbReference type="NCBI Taxonomy" id="2259342"/>
    <lineage>
        <taxon>Bacteria</taxon>
        <taxon>Pseudomonadati</taxon>
        <taxon>Pseudomonadota</taxon>
        <taxon>Gammaproteobacteria</taxon>
        <taxon>Alteromonadales</taxon>
        <taxon>Alteromonadaceae</taxon>
        <taxon>Alteromonas/Salinimonas group</taxon>
        <taxon>Alteromonas</taxon>
    </lineage>
</organism>
<evidence type="ECO:0000259" key="1">
    <source>
        <dbReference type="SMART" id="SM00245"/>
    </source>
</evidence>
<proteinExistence type="predicted"/>
<dbReference type="AlphaFoldDB" id="A0A3N5Z8L1"/>
<dbReference type="GO" id="GO:0006508">
    <property type="term" value="P:proteolysis"/>
    <property type="evidence" value="ECO:0007669"/>
    <property type="project" value="InterPro"/>
</dbReference>
<dbReference type="PANTHER" id="PTHR11261">
    <property type="entry name" value="INTERPHOTORECEPTOR RETINOID-BINDING PROTEIN"/>
    <property type="match status" value="1"/>
</dbReference>
<dbReference type="EMBL" id="RPOK01000002">
    <property type="protein sequence ID" value="RPJ67214.1"/>
    <property type="molecule type" value="Genomic_DNA"/>
</dbReference>
<dbReference type="OrthoDB" id="9758793at2"/>
<comment type="caution">
    <text evidence="2">The sequence shown here is derived from an EMBL/GenBank/DDBJ whole genome shotgun (WGS) entry which is preliminary data.</text>
</comment>
<dbReference type="PANTHER" id="PTHR11261:SF3">
    <property type="entry name" value="RETINOL-BINDING PROTEIN 3"/>
    <property type="match status" value="1"/>
</dbReference>
<dbReference type="InterPro" id="IPR005151">
    <property type="entry name" value="Tail-specific_protease"/>
</dbReference>
<dbReference type="CDD" id="cd07563">
    <property type="entry name" value="Peptidase_S41_IRBP"/>
    <property type="match status" value="1"/>
</dbReference>
<evidence type="ECO:0000313" key="3">
    <source>
        <dbReference type="Proteomes" id="UP000275281"/>
    </source>
</evidence>
<dbReference type="SMART" id="SM00245">
    <property type="entry name" value="TSPc"/>
    <property type="match status" value="1"/>
</dbReference>
<dbReference type="InterPro" id="IPR029045">
    <property type="entry name" value="ClpP/crotonase-like_dom_sf"/>
</dbReference>
<dbReference type="Gene3D" id="3.90.226.10">
    <property type="entry name" value="2-enoyl-CoA Hydratase, Chain A, domain 1"/>
    <property type="match status" value="1"/>
</dbReference>
<reference evidence="2 3" key="1">
    <citation type="submission" date="2018-11" db="EMBL/GenBank/DDBJ databases">
        <authorList>
            <person name="Ye M.-Q."/>
            <person name="Du Z.-J."/>
        </authorList>
    </citation>
    <scope>NUCLEOTIDE SEQUENCE [LARGE SCALE GENOMIC DNA]</scope>
    <source>
        <strain evidence="2 3">U0105</strain>
    </source>
</reference>
<dbReference type="Proteomes" id="UP000275281">
    <property type="component" value="Unassembled WGS sequence"/>
</dbReference>
<feature type="domain" description="Tail specific protease" evidence="1">
    <location>
        <begin position="57"/>
        <end position="250"/>
    </location>
</feature>
<evidence type="ECO:0000313" key="2">
    <source>
        <dbReference type="EMBL" id="RPJ67214.1"/>
    </source>
</evidence>
<dbReference type="Pfam" id="PF03572">
    <property type="entry name" value="Peptidase_S41"/>
    <property type="match status" value="1"/>
</dbReference>